<name>A0AAD9UP14_9APIC</name>
<dbReference type="GeneID" id="94335951"/>
<dbReference type="Proteomes" id="UP001214638">
    <property type="component" value="Unassembled WGS sequence"/>
</dbReference>
<dbReference type="EMBL" id="JALLKP010000002">
    <property type="protein sequence ID" value="KAK2196407.1"/>
    <property type="molecule type" value="Genomic_DNA"/>
</dbReference>
<dbReference type="AlphaFoldDB" id="A0AAD9UP14"/>
<sequence>MVESNKCHVQQENFEHLLCEVDGEELEHRDIYAQFPLEWRKVAHRGMCTRNLKRQDLVLKMTRYDIYCSNEVVASLEGHESEGSDMSQD</sequence>
<evidence type="ECO:0000313" key="2">
    <source>
        <dbReference type="Proteomes" id="UP001214638"/>
    </source>
</evidence>
<reference evidence="1" key="1">
    <citation type="journal article" date="2023" name="Nat. Microbiol.">
        <title>Babesia duncani multi-omics identifies virulence factors and drug targets.</title>
        <authorList>
            <person name="Singh P."/>
            <person name="Lonardi S."/>
            <person name="Liang Q."/>
            <person name="Vydyam P."/>
            <person name="Khabirova E."/>
            <person name="Fang T."/>
            <person name="Gihaz S."/>
            <person name="Thekkiniath J."/>
            <person name="Munshi M."/>
            <person name="Abel S."/>
            <person name="Ciampossin L."/>
            <person name="Batugedara G."/>
            <person name="Gupta M."/>
            <person name="Lu X.M."/>
            <person name="Lenz T."/>
            <person name="Chakravarty S."/>
            <person name="Cornillot E."/>
            <person name="Hu Y."/>
            <person name="Ma W."/>
            <person name="Gonzalez L.M."/>
            <person name="Sanchez S."/>
            <person name="Estrada K."/>
            <person name="Sanchez-Flores A."/>
            <person name="Montero E."/>
            <person name="Harb O.S."/>
            <person name="Le Roch K.G."/>
            <person name="Mamoun C.B."/>
        </authorList>
    </citation>
    <scope>NUCLEOTIDE SEQUENCE</scope>
    <source>
        <strain evidence="1">WA1</strain>
    </source>
</reference>
<gene>
    <name evidence="1" type="ORF">BdWA1_001653</name>
</gene>
<protein>
    <submittedName>
        <fullName evidence="1">Uncharacterized protein</fullName>
    </submittedName>
</protein>
<comment type="caution">
    <text evidence="1">The sequence shown here is derived from an EMBL/GenBank/DDBJ whole genome shotgun (WGS) entry which is preliminary data.</text>
</comment>
<organism evidence="1 2">
    <name type="scientific">Babesia duncani</name>
    <dbReference type="NCBI Taxonomy" id="323732"/>
    <lineage>
        <taxon>Eukaryota</taxon>
        <taxon>Sar</taxon>
        <taxon>Alveolata</taxon>
        <taxon>Apicomplexa</taxon>
        <taxon>Aconoidasida</taxon>
        <taxon>Piroplasmida</taxon>
        <taxon>Babesiidae</taxon>
        <taxon>Babesia</taxon>
    </lineage>
</organism>
<dbReference type="KEGG" id="bdw:94335951"/>
<dbReference type="RefSeq" id="XP_067803249.1">
    <property type="nucleotide sequence ID" value="XM_067946685.1"/>
</dbReference>
<proteinExistence type="predicted"/>
<keyword evidence="2" id="KW-1185">Reference proteome</keyword>
<accession>A0AAD9UP14</accession>
<evidence type="ECO:0000313" key="1">
    <source>
        <dbReference type="EMBL" id="KAK2196407.1"/>
    </source>
</evidence>